<reference evidence="5 6" key="1">
    <citation type="submission" date="2024-08" db="EMBL/GenBank/DDBJ databases">
        <authorList>
            <person name="Cucini C."/>
            <person name="Frati F."/>
        </authorList>
    </citation>
    <scope>NUCLEOTIDE SEQUENCE [LARGE SCALE GENOMIC DNA]</scope>
</reference>
<comment type="caution">
    <text evidence="5">The sequence shown here is derived from an EMBL/GenBank/DDBJ whole genome shotgun (WGS) entry which is preliminary data.</text>
</comment>
<evidence type="ECO:0000256" key="3">
    <source>
        <dbReference type="ARBA" id="ARBA00023006"/>
    </source>
</evidence>
<keyword evidence="6" id="KW-1185">Reference proteome</keyword>
<evidence type="ECO:0000313" key="5">
    <source>
        <dbReference type="EMBL" id="CAL8132302.1"/>
    </source>
</evidence>
<sequence>MSGINSIGFNQDKSCFHCCLNHGLQIFNVEPLVQKTHIDEKILGSVSTCEMIYRCNLFAIVGGGNQPKYAGNTVLIYDDIKRRPVLQFTFPQRVLSVRCRRDRFVAVLTNEVHIFSFPNEAQKLFSVETRPNPNGLCELSPGLNNLLVFPGTRVGSVQIVDLATTTKEFTSVAKVINAHHGEIACLAINQGGNLIATASDKGTLIRVWDSLKLTLLNELRRGFTNITSYCINFSLDSALLCCSSGEGTIHIFDIKISNLNRRSTVHPLMGFFSKYVESQWAFATFTVNSECACICAFASSNSVVVICMDGTIHKYAFNSEGLTNQLTFDVFLDACGD</sequence>
<dbReference type="EMBL" id="CAXLJM020000092">
    <property type="protein sequence ID" value="CAL8132302.1"/>
    <property type="molecule type" value="Genomic_DNA"/>
</dbReference>
<organism evidence="5 6">
    <name type="scientific">Orchesella dallaii</name>
    <dbReference type="NCBI Taxonomy" id="48710"/>
    <lineage>
        <taxon>Eukaryota</taxon>
        <taxon>Metazoa</taxon>
        <taxon>Ecdysozoa</taxon>
        <taxon>Arthropoda</taxon>
        <taxon>Hexapoda</taxon>
        <taxon>Collembola</taxon>
        <taxon>Entomobryomorpha</taxon>
        <taxon>Entomobryoidea</taxon>
        <taxon>Orchesellidae</taxon>
        <taxon>Orchesellinae</taxon>
        <taxon>Orchesella</taxon>
    </lineage>
</organism>
<dbReference type="Gene3D" id="2.130.10.10">
    <property type="entry name" value="YVTN repeat-like/Quinoprotein amine dehydrogenase"/>
    <property type="match status" value="1"/>
</dbReference>
<comment type="similarity">
    <text evidence="4">Belongs to the WD repeat PROPPIN family.</text>
</comment>
<protein>
    <recommendedName>
        <fullName evidence="7">WD repeat domain phosphoinositide-interacting protein 4</fullName>
    </recommendedName>
</protein>
<evidence type="ECO:0000256" key="1">
    <source>
        <dbReference type="ARBA" id="ARBA00022574"/>
    </source>
</evidence>
<dbReference type="Proteomes" id="UP001642540">
    <property type="component" value="Unassembled WGS sequence"/>
</dbReference>
<keyword evidence="2" id="KW-0677">Repeat</keyword>
<dbReference type="InterPro" id="IPR048720">
    <property type="entry name" value="PROPPIN"/>
</dbReference>
<evidence type="ECO:0000256" key="4">
    <source>
        <dbReference type="ARBA" id="ARBA00025740"/>
    </source>
</evidence>
<dbReference type="PANTHER" id="PTHR11227">
    <property type="entry name" value="WD-REPEAT PROTEIN INTERACTING WITH PHOSPHOINOSIDES WIPI -RELATED"/>
    <property type="match status" value="1"/>
</dbReference>
<evidence type="ECO:0000256" key="2">
    <source>
        <dbReference type="ARBA" id="ARBA00022737"/>
    </source>
</evidence>
<dbReference type="Pfam" id="PF21032">
    <property type="entry name" value="PROPPIN"/>
    <property type="match status" value="1"/>
</dbReference>
<keyword evidence="1" id="KW-0853">WD repeat</keyword>
<gene>
    <name evidence="5" type="ORF">ODALV1_LOCUS24568</name>
</gene>
<evidence type="ECO:0000313" key="6">
    <source>
        <dbReference type="Proteomes" id="UP001642540"/>
    </source>
</evidence>
<keyword evidence="3" id="KW-0072">Autophagy</keyword>
<dbReference type="SUPFAM" id="SSF50978">
    <property type="entry name" value="WD40 repeat-like"/>
    <property type="match status" value="1"/>
</dbReference>
<dbReference type="InterPro" id="IPR036322">
    <property type="entry name" value="WD40_repeat_dom_sf"/>
</dbReference>
<name>A0ABP1RPC4_9HEXA</name>
<dbReference type="InterPro" id="IPR001680">
    <property type="entry name" value="WD40_rpt"/>
</dbReference>
<proteinExistence type="inferred from homology"/>
<dbReference type="InterPro" id="IPR015943">
    <property type="entry name" value="WD40/YVTN_repeat-like_dom_sf"/>
</dbReference>
<accession>A0ABP1RPC4</accession>
<dbReference type="SMART" id="SM00320">
    <property type="entry name" value="WD40"/>
    <property type="match status" value="3"/>
</dbReference>
<evidence type="ECO:0008006" key="7">
    <source>
        <dbReference type="Google" id="ProtNLM"/>
    </source>
</evidence>